<dbReference type="InterPro" id="IPR015815">
    <property type="entry name" value="HIBADH-related"/>
</dbReference>
<dbReference type="Gene3D" id="3.40.50.720">
    <property type="entry name" value="NAD(P)-binding Rossmann-like Domain"/>
    <property type="match status" value="1"/>
</dbReference>
<dbReference type="Proteomes" id="UP000218505">
    <property type="component" value="Chromosome"/>
</dbReference>
<gene>
    <name evidence="5" type="ORF">CNX65_23030</name>
</gene>
<keyword evidence="2" id="KW-0560">Oxidoreductase</keyword>
<dbReference type="AlphaFoldDB" id="A0A290Z9X7"/>
<reference evidence="5" key="1">
    <citation type="submission" date="2017-09" db="EMBL/GenBank/DDBJ databases">
        <title>Complete Genome Sequence of ansamitocin-producing Bacterium Actinosynnema pretiosum X47.</title>
        <authorList>
            <person name="Cao G."/>
            <person name="Zong G."/>
            <person name="Zhong C."/>
            <person name="Fu J."/>
        </authorList>
    </citation>
    <scope>NUCLEOTIDE SEQUENCE [LARGE SCALE GENOMIC DNA]</scope>
    <source>
        <strain evidence="5">X47</strain>
    </source>
</reference>
<proteinExistence type="inferred from homology"/>
<dbReference type="InterPro" id="IPR051265">
    <property type="entry name" value="HIBADH-related_NP60_sf"/>
</dbReference>
<dbReference type="InterPro" id="IPR048666">
    <property type="entry name" value="RedAm-like_C"/>
</dbReference>
<keyword evidence="6" id="KW-1185">Reference proteome</keyword>
<organism evidence="5 6">
    <name type="scientific">Actinosynnema pretiosum</name>
    <dbReference type="NCBI Taxonomy" id="42197"/>
    <lineage>
        <taxon>Bacteria</taxon>
        <taxon>Bacillati</taxon>
        <taxon>Actinomycetota</taxon>
        <taxon>Actinomycetes</taxon>
        <taxon>Pseudonocardiales</taxon>
        <taxon>Pseudonocardiaceae</taxon>
        <taxon>Actinosynnema</taxon>
    </lineage>
</organism>
<dbReference type="Gene3D" id="1.10.1040.10">
    <property type="entry name" value="N-(1-d-carboxylethyl)-l-norvaline Dehydrogenase, domain 2"/>
    <property type="match status" value="1"/>
</dbReference>
<feature type="domain" description="6-phosphogluconate dehydrogenase NADP-binding" evidence="3">
    <location>
        <begin position="9"/>
        <end position="150"/>
    </location>
</feature>
<dbReference type="Pfam" id="PF03446">
    <property type="entry name" value="NAD_binding_2"/>
    <property type="match status" value="1"/>
</dbReference>
<dbReference type="GO" id="GO:0050661">
    <property type="term" value="F:NADP binding"/>
    <property type="evidence" value="ECO:0007669"/>
    <property type="project" value="InterPro"/>
</dbReference>
<comment type="similarity">
    <text evidence="1">Belongs to the HIBADH-related family.</text>
</comment>
<name>A0A290Z9X7_9PSEU</name>
<dbReference type="EMBL" id="CP023445">
    <property type="protein sequence ID" value="ATE55796.1"/>
    <property type="molecule type" value="Genomic_DNA"/>
</dbReference>
<dbReference type="InterPro" id="IPR013328">
    <property type="entry name" value="6PGD_dom2"/>
</dbReference>
<dbReference type="InterPro" id="IPR036291">
    <property type="entry name" value="NAD(P)-bd_dom_sf"/>
</dbReference>
<evidence type="ECO:0000256" key="2">
    <source>
        <dbReference type="ARBA" id="ARBA00023002"/>
    </source>
</evidence>
<dbReference type="PIRSF" id="PIRSF000103">
    <property type="entry name" value="HIBADH"/>
    <property type="match status" value="1"/>
</dbReference>
<dbReference type="PANTHER" id="PTHR43580:SF2">
    <property type="entry name" value="CYTOKINE-LIKE NUCLEAR FACTOR N-PAC"/>
    <property type="match status" value="1"/>
</dbReference>
<evidence type="ECO:0000313" key="6">
    <source>
        <dbReference type="Proteomes" id="UP000218505"/>
    </source>
</evidence>
<dbReference type="Pfam" id="PF21761">
    <property type="entry name" value="RedAm-like_C"/>
    <property type="match status" value="1"/>
</dbReference>
<dbReference type="InterPro" id="IPR006115">
    <property type="entry name" value="6PGDH_NADP-bd"/>
</dbReference>
<evidence type="ECO:0000259" key="4">
    <source>
        <dbReference type="Pfam" id="PF21761"/>
    </source>
</evidence>
<sequence>MGVPHPEPVSVLGLGRMGSALARAFLAAGHPTSVWNRTPAKAAPLLALGASALGDPADARGLVVVCVSEQEALRELLADHAGRTVVGVCLGTSADTGRTAAEAGRRGVGFLKMCPLTTPEDLGGPESMTVLGGPPELFERHRDTLGALGEVMHLDPDQGVVAVLDLAAFDVFLAGLMTVTHAVALMRSVGLKAEDGVPLLEGTLKFVASLVPGYARRVDAGEHEPDHFPLRMLADDAGFLRAECADRGVDPLFVDGMRAVLRGAATRGRAERAVTSLVDDFSR</sequence>
<evidence type="ECO:0000313" key="5">
    <source>
        <dbReference type="EMBL" id="ATE55796.1"/>
    </source>
</evidence>
<dbReference type="PANTHER" id="PTHR43580">
    <property type="entry name" value="OXIDOREDUCTASE GLYR1-RELATED"/>
    <property type="match status" value="1"/>
</dbReference>
<evidence type="ECO:0000259" key="3">
    <source>
        <dbReference type="Pfam" id="PF03446"/>
    </source>
</evidence>
<evidence type="ECO:0000256" key="1">
    <source>
        <dbReference type="ARBA" id="ARBA00009080"/>
    </source>
</evidence>
<accession>A0A290Z9X7</accession>
<dbReference type="SUPFAM" id="SSF51735">
    <property type="entry name" value="NAD(P)-binding Rossmann-fold domains"/>
    <property type="match status" value="1"/>
</dbReference>
<feature type="domain" description="NADPH-dependent reductive aminase-like C-terminal" evidence="4">
    <location>
        <begin position="157"/>
        <end position="282"/>
    </location>
</feature>
<dbReference type="GO" id="GO:0016491">
    <property type="term" value="F:oxidoreductase activity"/>
    <property type="evidence" value="ECO:0007669"/>
    <property type="project" value="UniProtKB-KW"/>
</dbReference>
<protein>
    <submittedName>
        <fullName evidence="5">Uncharacterized protein</fullName>
    </submittedName>
</protein>
<dbReference type="RefSeq" id="WP_096495627.1">
    <property type="nucleotide sequence ID" value="NZ_CP023445.1"/>
</dbReference>
<dbReference type="KEGG" id="apre:CNX65_23030"/>